<dbReference type="InterPro" id="IPR048020">
    <property type="entry name" value="Transpos_IS3"/>
</dbReference>
<protein>
    <submittedName>
        <fullName evidence="4">IS3 family transposase</fullName>
    </submittedName>
</protein>
<accession>A0ABT3ND07</accession>
<gene>
    <name evidence="4" type="ORF">OOT00_15300</name>
</gene>
<dbReference type="PROSITE" id="PS50994">
    <property type="entry name" value="INTEGRASE"/>
    <property type="match status" value="1"/>
</dbReference>
<feature type="domain" description="Integrase catalytic" evidence="3">
    <location>
        <begin position="297"/>
        <end position="463"/>
    </location>
</feature>
<proteinExistence type="predicted"/>
<dbReference type="InterPro" id="IPR009057">
    <property type="entry name" value="Homeodomain-like_sf"/>
</dbReference>
<feature type="coiled-coil region" evidence="1">
    <location>
        <begin position="122"/>
        <end position="149"/>
    </location>
</feature>
<dbReference type="InterPro" id="IPR050900">
    <property type="entry name" value="Transposase_IS3/IS150/IS904"/>
</dbReference>
<evidence type="ECO:0000313" key="4">
    <source>
        <dbReference type="EMBL" id="MCW7755349.1"/>
    </source>
</evidence>
<evidence type="ECO:0000256" key="1">
    <source>
        <dbReference type="SAM" id="Coils"/>
    </source>
</evidence>
<evidence type="ECO:0000259" key="3">
    <source>
        <dbReference type="PROSITE" id="PS50994"/>
    </source>
</evidence>
<dbReference type="SUPFAM" id="SSF46689">
    <property type="entry name" value="Homeodomain-like"/>
    <property type="match status" value="1"/>
</dbReference>
<dbReference type="InterPro" id="IPR001584">
    <property type="entry name" value="Integrase_cat-core"/>
</dbReference>
<dbReference type="InterPro" id="IPR036397">
    <property type="entry name" value="RNaseH_sf"/>
</dbReference>
<comment type="caution">
    <text evidence="4">The sequence shown here is derived from an EMBL/GenBank/DDBJ whole genome shotgun (WGS) entry which is preliminary data.</text>
</comment>
<dbReference type="RefSeq" id="WP_265426293.1">
    <property type="nucleotide sequence ID" value="NZ_JAPFPW010000033.1"/>
</dbReference>
<reference evidence="4 5" key="1">
    <citation type="submission" date="2022-11" db="EMBL/GenBank/DDBJ databases">
        <title>Desulfobotulus tamanensis H1 sp. nov. - anaerobic, alkaliphilic, sulphate reducing bacterium isolated from terrestrial mud volcano.</title>
        <authorList>
            <person name="Frolova A."/>
            <person name="Merkel A.Y."/>
            <person name="Slobodkin A.I."/>
        </authorList>
    </citation>
    <scope>NUCLEOTIDE SEQUENCE [LARGE SCALE GENOMIC DNA]</scope>
    <source>
        <strain evidence="4 5">H1</strain>
    </source>
</reference>
<dbReference type="Gene3D" id="3.30.420.10">
    <property type="entry name" value="Ribonuclease H-like superfamily/Ribonuclease H"/>
    <property type="match status" value="1"/>
</dbReference>
<evidence type="ECO:0000313" key="5">
    <source>
        <dbReference type="Proteomes" id="UP001209681"/>
    </source>
</evidence>
<dbReference type="NCBIfam" id="NF033516">
    <property type="entry name" value="transpos_IS3"/>
    <property type="match status" value="1"/>
</dbReference>
<dbReference type="InterPro" id="IPR012337">
    <property type="entry name" value="RNaseH-like_sf"/>
</dbReference>
<dbReference type="SUPFAM" id="SSF53098">
    <property type="entry name" value="Ribonuclease H-like"/>
    <property type="match status" value="1"/>
</dbReference>
<keyword evidence="5" id="KW-1185">Reference proteome</keyword>
<dbReference type="Proteomes" id="UP001209681">
    <property type="component" value="Unassembled WGS sequence"/>
</dbReference>
<name>A0ABT3ND07_9BACT</name>
<dbReference type="Pfam" id="PF13683">
    <property type="entry name" value="rve_3"/>
    <property type="match status" value="1"/>
</dbReference>
<sequence length="518" mass="59222">MPYSPMFKDKMVCRMTGPGAISAGALSKEMDVSPSTLSRWLRKAGQRCTCPESLPMKEKRPQDWTSDEKLNAIIEASKIDNADLGAFLREKGLHETHLEQWRLQILNALQMKPVTDTKNKSKSSDTKKIRQLEKELQRKESALAEAAALLILKKKASKNLGGRGRKHSPEERKMILALMDEAVKRGARLCKAAHTLGLSARSVIRWKKKGGGEDQRRGPGKSPENKLTELEKQEVIHIATRPEFRDLPPKQIVPLLADQGIYLASESTFYRILKEQNMLHHRETSKPAERKKPEEYTATGPCQVWSWDITYMKTDIRGQFFYLYMVIDVWSRKIIAARVHENESMDLSSKLVSQSCMLHGIHPKSLVLHADNGGPMKGATMLATLDRLGIIPSFSRPKVSNDNPYSESLFRTMKYRPVYPSKPFSSLEQAQKWVDSFVVWYNTEHLHSSIHFVTPDDRHYGRHKDILQKRHAVYHKARNSHPERWTAHTRDWQPKLEVTLNPGKKQGHLMEKSCPQAA</sequence>
<feature type="compositionally biased region" description="Basic and acidic residues" evidence="2">
    <location>
        <begin position="210"/>
        <end position="227"/>
    </location>
</feature>
<evidence type="ECO:0000256" key="2">
    <source>
        <dbReference type="SAM" id="MobiDB-lite"/>
    </source>
</evidence>
<feature type="region of interest" description="Disordered" evidence="2">
    <location>
        <begin position="207"/>
        <end position="227"/>
    </location>
</feature>
<dbReference type="PANTHER" id="PTHR46889:SF4">
    <property type="entry name" value="TRANSPOSASE INSO FOR INSERTION SEQUENCE ELEMENT IS911B-RELATED"/>
    <property type="match status" value="1"/>
</dbReference>
<dbReference type="EMBL" id="JAPFPW010000033">
    <property type="protein sequence ID" value="MCW7755349.1"/>
    <property type="molecule type" value="Genomic_DNA"/>
</dbReference>
<dbReference type="PANTHER" id="PTHR46889">
    <property type="entry name" value="TRANSPOSASE INSF FOR INSERTION SEQUENCE IS3B-RELATED"/>
    <property type="match status" value="1"/>
</dbReference>
<organism evidence="4 5">
    <name type="scientific">Desulfobotulus pelophilus</name>
    <dbReference type="NCBI Taxonomy" id="2823377"/>
    <lineage>
        <taxon>Bacteria</taxon>
        <taxon>Pseudomonadati</taxon>
        <taxon>Thermodesulfobacteriota</taxon>
        <taxon>Desulfobacteria</taxon>
        <taxon>Desulfobacterales</taxon>
        <taxon>Desulfobacteraceae</taxon>
        <taxon>Desulfobotulus</taxon>
    </lineage>
</organism>
<keyword evidence="1" id="KW-0175">Coiled coil</keyword>